<dbReference type="EMBL" id="RQER01000008">
    <property type="protein sequence ID" value="TGJ99818.1"/>
    <property type="molecule type" value="Genomic_DNA"/>
</dbReference>
<sequence length="173" mass="20422">MIKDISADFKYNPKDAYYAKKLLKYEGKPEAILYLDSIAGNLSDYAYWFCLSTQWVSYTGWSELETWKRLFDSTRPSKQTSLMKPSELCVLARFANEISIYRAHRPGETDWIAYTINPEVALRFCQERGADEYAEYIVRKEDITALFLRRKEFEIIVTDRSKANFVRNHRIDL</sequence>
<evidence type="ECO:0000313" key="1">
    <source>
        <dbReference type="EMBL" id="TGJ99818.1"/>
    </source>
</evidence>
<dbReference type="Proteomes" id="UP000297946">
    <property type="component" value="Unassembled WGS sequence"/>
</dbReference>
<organism evidence="1 2">
    <name type="scientific">Leptospira langatensis</name>
    <dbReference type="NCBI Taxonomy" id="2484983"/>
    <lineage>
        <taxon>Bacteria</taxon>
        <taxon>Pseudomonadati</taxon>
        <taxon>Spirochaetota</taxon>
        <taxon>Spirochaetia</taxon>
        <taxon>Leptospirales</taxon>
        <taxon>Leptospiraceae</taxon>
        <taxon>Leptospira</taxon>
    </lineage>
</organism>
<gene>
    <name evidence="1" type="ORF">EHO57_13725</name>
</gene>
<dbReference type="AlphaFoldDB" id="A0A5R2ASN3"/>
<proteinExistence type="predicted"/>
<accession>A0A5R2ASN3</accession>
<protein>
    <submittedName>
        <fullName evidence="1">Uncharacterized protein</fullName>
    </submittedName>
</protein>
<name>A0A5R2ASN3_9LEPT</name>
<dbReference type="RefSeq" id="WP_135698325.1">
    <property type="nucleotide sequence ID" value="NZ_RQER01000008.1"/>
</dbReference>
<reference evidence="1 2" key="1">
    <citation type="journal article" date="2019" name="PLoS Negl. Trop. Dis.">
        <title>Revisiting the worldwide diversity of Leptospira species in the environment.</title>
        <authorList>
            <person name="Vincent A.T."/>
            <person name="Schiettekatte O."/>
            <person name="Bourhy P."/>
            <person name="Veyrier F.J."/>
            <person name="Picardeau M."/>
        </authorList>
    </citation>
    <scope>NUCLEOTIDE SEQUENCE [LARGE SCALE GENOMIC DNA]</scope>
    <source>
        <strain evidence="1 2">SSW18</strain>
    </source>
</reference>
<comment type="caution">
    <text evidence="1">The sequence shown here is derived from an EMBL/GenBank/DDBJ whole genome shotgun (WGS) entry which is preliminary data.</text>
</comment>
<evidence type="ECO:0000313" key="2">
    <source>
        <dbReference type="Proteomes" id="UP000297946"/>
    </source>
</evidence>